<feature type="compositionally biased region" description="Acidic residues" evidence="13">
    <location>
        <begin position="435"/>
        <end position="446"/>
    </location>
</feature>
<evidence type="ECO:0000256" key="6">
    <source>
        <dbReference type="ARBA" id="ARBA00022553"/>
    </source>
</evidence>
<proteinExistence type="predicted"/>
<dbReference type="Pfam" id="PF00069">
    <property type="entry name" value="Pkinase"/>
    <property type="match status" value="1"/>
</dbReference>
<evidence type="ECO:0000256" key="9">
    <source>
        <dbReference type="ARBA" id="ARBA00022777"/>
    </source>
</evidence>
<keyword evidence="8" id="KW-0547">Nucleotide-binding</keyword>
<evidence type="ECO:0000313" key="15">
    <source>
        <dbReference type="Ensembl" id="ENSPREP00000032451.1"/>
    </source>
</evidence>
<evidence type="ECO:0000256" key="11">
    <source>
        <dbReference type="ARBA" id="ARBA00047899"/>
    </source>
</evidence>
<comment type="catalytic activity">
    <reaction evidence="11">
        <text>L-threonyl-[protein] + ATP = O-phospho-L-threonyl-[protein] + ADP + H(+)</text>
        <dbReference type="Rhea" id="RHEA:46608"/>
        <dbReference type="Rhea" id="RHEA-COMP:11060"/>
        <dbReference type="Rhea" id="RHEA-COMP:11605"/>
        <dbReference type="ChEBI" id="CHEBI:15378"/>
        <dbReference type="ChEBI" id="CHEBI:30013"/>
        <dbReference type="ChEBI" id="CHEBI:30616"/>
        <dbReference type="ChEBI" id="CHEBI:61977"/>
        <dbReference type="ChEBI" id="CHEBI:456216"/>
        <dbReference type="EC" id="2.7.11.1"/>
    </reaction>
</comment>
<dbReference type="Bgee" id="ENSPREG00000021990">
    <property type="expression patterns" value="Expressed in caudal fin"/>
</dbReference>
<evidence type="ECO:0000256" key="8">
    <source>
        <dbReference type="ARBA" id="ARBA00022741"/>
    </source>
</evidence>
<dbReference type="InterPro" id="IPR008271">
    <property type="entry name" value="Ser/Thr_kinase_AS"/>
</dbReference>
<comment type="cofactor">
    <cofactor evidence="1">
        <name>Mg(2+)</name>
        <dbReference type="ChEBI" id="CHEBI:18420"/>
    </cofactor>
</comment>
<accession>A0A3P9QE65</accession>
<evidence type="ECO:0000256" key="13">
    <source>
        <dbReference type="SAM" id="MobiDB-lite"/>
    </source>
</evidence>
<evidence type="ECO:0000256" key="3">
    <source>
        <dbReference type="ARBA" id="ARBA00012513"/>
    </source>
</evidence>
<dbReference type="Gene3D" id="3.10.20.90">
    <property type="entry name" value="Phosphatidylinositol 3-kinase Catalytic Subunit, Chain A, domain 1"/>
    <property type="match status" value="1"/>
</dbReference>
<feature type="region of interest" description="Disordered" evidence="13">
    <location>
        <begin position="420"/>
        <end position="446"/>
    </location>
</feature>
<dbReference type="InterPro" id="IPR011009">
    <property type="entry name" value="Kinase-like_dom_sf"/>
</dbReference>
<sequence>REKRFFRKSVEICDADDEVGMPPDAPHSAPHLELHSTDSVFDSAQQQEAASSCVALGHDPSQSHEQDRKLTKAEQQRFKEEAEMLKGLQHPNIVRFYDSWESVLRGKKCIVLVTELMTSGTLKSYLKRFKVMKPKVLRSWCRQILKGLHFLHTRTPPIVHRDLKCDNIFITGPTGSVKIGDLGLATLMRTSFAKSVITPEFMAPEMYEEHYDESVDVYAFGMCMLEMATSEYPYSECQNAAQIYRKVTSGIKPASFDKVNDPEIKEIIEGCIRQNKSQLSIRDLLNHAFFAEDTGVRVELAEEDNGAQDCLALRIWVEDPKKLKGKHKDNEAIEFTYDLENDIAEEVALEMVKSGFFHESDAKVVGKSIRDRVNLIKKSRERRQQQLTHQGFDDRRDSTVTSYVFSYPSCPSSLMVGAAGQTGGGESGAGGVVQESEELPEVDQHV</sequence>
<reference evidence="15" key="3">
    <citation type="submission" date="2025-09" db="UniProtKB">
        <authorList>
            <consortium name="Ensembl"/>
        </authorList>
    </citation>
    <scope>IDENTIFICATION</scope>
    <source>
        <strain evidence="15">Guanapo</strain>
    </source>
</reference>
<keyword evidence="7" id="KW-0808">Transferase</keyword>
<keyword evidence="4" id="KW-0963">Cytoplasm</keyword>
<keyword evidence="6" id="KW-0597">Phosphoprotein</keyword>
<dbReference type="GO" id="GO:0005524">
    <property type="term" value="F:ATP binding"/>
    <property type="evidence" value="ECO:0007669"/>
    <property type="project" value="UniProtKB-KW"/>
</dbReference>
<evidence type="ECO:0000256" key="12">
    <source>
        <dbReference type="ARBA" id="ARBA00048679"/>
    </source>
</evidence>
<dbReference type="PANTHER" id="PTHR13902">
    <property type="entry name" value="SERINE/THREONINE-PROTEIN KINASE WNK WITH NO LYSINE -RELATED"/>
    <property type="match status" value="1"/>
</dbReference>
<keyword evidence="16" id="KW-1185">Reference proteome</keyword>
<dbReference type="InterPro" id="IPR000719">
    <property type="entry name" value="Prot_kinase_dom"/>
</dbReference>
<feature type="region of interest" description="Disordered" evidence="13">
    <location>
        <begin position="16"/>
        <end position="40"/>
    </location>
</feature>
<reference evidence="15" key="2">
    <citation type="submission" date="2025-08" db="UniProtKB">
        <authorList>
            <consortium name="Ensembl"/>
        </authorList>
    </citation>
    <scope>IDENTIFICATION</scope>
    <source>
        <strain evidence="15">Guanapo</strain>
    </source>
</reference>
<dbReference type="STRING" id="8081.ENSPREP00000032451"/>
<evidence type="ECO:0000256" key="10">
    <source>
        <dbReference type="ARBA" id="ARBA00022840"/>
    </source>
</evidence>
<dbReference type="FunFam" id="3.10.20.90:FF:000007">
    <property type="entry name" value="Serine/threonine-protein kinase WNK1 isoform 1"/>
    <property type="match status" value="1"/>
</dbReference>
<dbReference type="EC" id="2.7.11.1" evidence="3"/>
<dbReference type="Pfam" id="PF12202">
    <property type="entry name" value="OSR1_C"/>
    <property type="match status" value="1"/>
</dbReference>
<comment type="subcellular location">
    <subcellularLocation>
        <location evidence="2">Cytoplasm</location>
    </subcellularLocation>
</comment>
<dbReference type="SUPFAM" id="SSF56112">
    <property type="entry name" value="Protein kinase-like (PK-like)"/>
    <property type="match status" value="1"/>
</dbReference>
<comment type="catalytic activity">
    <reaction evidence="12">
        <text>L-seryl-[protein] + ATP = O-phospho-L-seryl-[protein] + ADP + H(+)</text>
        <dbReference type="Rhea" id="RHEA:17989"/>
        <dbReference type="Rhea" id="RHEA-COMP:9863"/>
        <dbReference type="Rhea" id="RHEA-COMP:11604"/>
        <dbReference type="ChEBI" id="CHEBI:15378"/>
        <dbReference type="ChEBI" id="CHEBI:29999"/>
        <dbReference type="ChEBI" id="CHEBI:30616"/>
        <dbReference type="ChEBI" id="CHEBI:83421"/>
        <dbReference type="ChEBI" id="CHEBI:456216"/>
        <dbReference type="EC" id="2.7.11.1"/>
    </reaction>
</comment>
<organism evidence="15 16">
    <name type="scientific">Poecilia reticulata</name>
    <name type="common">Guppy</name>
    <name type="synonym">Acanthophacelus reticulatus</name>
    <dbReference type="NCBI Taxonomy" id="8081"/>
    <lineage>
        <taxon>Eukaryota</taxon>
        <taxon>Metazoa</taxon>
        <taxon>Chordata</taxon>
        <taxon>Craniata</taxon>
        <taxon>Vertebrata</taxon>
        <taxon>Euteleostomi</taxon>
        <taxon>Actinopterygii</taxon>
        <taxon>Neopterygii</taxon>
        <taxon>Teleostei</taxon>
        <taxon>Neoteleostei</taxon>
        <taxon>Acanthomorphata</taxon>
        <taxon>Ovalentaria</taxon>
        <taxon>Atherinomorphae</taxon>
        <taxon>Cyprinodontiformes</taxon>
        <taxon>Poeciliidae</taxon>
        <taxon>Poeciliinae</taxon>
        <taxon>Poecilia</taxon>
    </lineage>
</organism>
<dbReference type="GeneTree" id="ENSGT00940000160145"/>
<feature type="compositionally biased region" description="Gly residues" evidence="13">
    <location>
        <begin position="420"/>
        <end position="431"/>
    </location>
</feature>
<dbReference type="SMART" id="SM00220">
    <property type="entry name" value="S_TKc"/>
    <property type="match status" value="1"/>
</dbReference>
<dbReference type="PROSITE" id="PS00108">
    <property type="entry name" value="PROTEIN_KINASE_ST"/>
    <property type="match status" value="1"/>
</dbReference>
<evidence type="ECO:0000256" key="2">
    <source>
        <dbReference type="ARBA" id="ARBA00004496"/>
    </source>
</evidence>
<evidence type="ECO:0000259" key="14">
    <source>
        <dbReference type="PROSITE" id="PS50011"/>
    </source>
</evidence>
<dbReference type="Gene3D" id="1.10.510.10">
    <property type="entry name" value="Transferase(Phosphotransferase) domain 1"/>
    <property type="match status" value="1"/>
</dbReference>
<dbReference type="FunFam" id="1.10.510.10:FF:000006">
    <property type="entry name" value="Serine/threonine-protein kinase WNK1 isoform 2"/>
    <property type="match status" value="1"/>
</dbReference>
<dbReference type="PROSITE" id="PS50011">
    <property type="entry name" value="PROTEIN_KINASE_DOM"/>
    <property type="match status" value="1"/>
</dbReference>
<evidence type="ECO:0000313" key="16">
    <source>
        <dbReference type="Proteomes" id="UP000242638"/>
    </source>
</evidence>
<dbReference type="AlphaFoldDB" id="A0A3P9QE65"/>
<dbReference type="InterPro" id="IPR050588">
    <property type="entry name" value="WNK_Ser-Thr_kinase"/>
</dbReference>
<dbReference type="GO" id="GO:0005737">
    <property type="term" value="C:cytoplasm"/>
    <property type="evidence" value="ECO:0007669"/>
    <property type="project" value="UniProtKB-SubCell"/>
</dbReference>
<evidence type="ECO:0000256" key="7">
    <source>
        <dbReference type="ARBA" id="ARBA00022679"/>
    </source>
</evidence>
<dbReference type="Gene3D" id="3.30.200.20">
    <property type="entry name" value="Phosphorylase Kinase, domain 1"/>
    <property type="match status" value="1"/>
</dbReference>
<keyword evidence="10" id="KW-0067">ATP-binding</keyword>
<dbReference type="InterPro" id="IPR024678">
    <property type="entry name" value="Kinase_OSR1/WNK_CCT"/>
</dbReference>
<protein>
    <recommendedName>
        <fullName evidence="3">non-specific serine/threonine protein kinase</fullName>
        <ecNumber evidence="3">2.7.11.1</ecNumber>
    </recommendedName>
</protein>
<keyword evidence="9" id="KW-0418">Kinase</keyword>
<dbReference type="Ensembl" id="ENSPRET00000032820.1">
    <property type="protein sequence ID" value="ENSPREP00000032451.1"/>
    <property type="gene ID" value="ENSPREG00000021990.1"/>
</dbReference>
<feature type="domain" description="Protein kinase" evidence="14">
    <location>
        <begin position="1"/>
        <end position="290"/>
    </location>
</feature>
<dbReference type="FunFam" id="3.30.200.20:FF:000494">
    <property type="entry name" value="serine/threonine-protein kinase WNK2 isoform X2"/>
    <property type="match status" value="1"/>
</dbReference>
<reference evidence="16" key="1">
    <citation type="submission" date="2013-11" db="EMBL/GenBank/DDBJ databases">
        <title>The genomic landscape of the Guanapo guppy.</title>
        <authorList>
            <person name="Kuenstner A."/>
            <person name="Dreyer C."/>
        </authorList>
    </citation>
    <scope>NUCLEOTIDE SEQUENCE</scope>
    <source>
        <strain evidence="16">Guanapo</strain>
    </source>
</reference>
<evidence type="ECO:0000256" key="1">
    <source>
        <dbReference type="ARBA" id="ARBA00001946"/>
    </source>
</evidence>
<evidence type="ECO:0000256" key="4">
    <source>
        <dbReference type="ARBA" id="ARBA00022490"/>
    </source>
</evidence>
<dbReference type="GO" id="GO:0004674">
    <property type="term" value="F:protein serine/threonine kinase activity"/>
    <property type="evidence" value="ECO:0007669"/>
    <property type="project" value="UniProtKB-KW"/>
</dbReference>
<dbReference type="Proteomes" id="UP000242638">
    <property type="component" value="Unassembled WGS sequence"/>
</dbReference>
<evidence type="ECO:0000256" key="5">
    <source>
        <dbReference type="ARBA" id="ARBA00022527"/>
    </source>
</evidence>
<keyword evidence="5" id="KW-0723">Serine/threonine-protein kinase</keyword>
<name>A0A3P9QE65_POERE</name>